<evidence type="ECO:0000256" key="11">
    <source>
        <dbReference type="ARBA" id="ARBA00023118"/>
    </source>
</evidence>
<comment type="similarity">
    <text evidence="2 13">Belongs to the CRISPR-associated exonuclease Cas4 family.</text>
</comment>
<feature type="transmembrane region" description="Helical" evidence="14">
    <location>
        <begin position="6"/>
        <end position="24"/>
    </location>
</feature>
<dbReference type="GO" id="GO:0051607">
    <property type="term" value="P:defense response to virus"/>
    <property type="evidence" value="ECO:0007669"/>
    <property type="project" value="UniProtKB-KW"/>
</dbReference>
<dbReference type="NCBIfam" id="TIGR00372">
    <property type="entry name" value="cas4"/>
    <property type="match status" value="1"/>
</dbReference>
<organism evidence="16 17">
    <name type="scientific">Candidatus Sysuiplasma superficiale</name>
    <dbReference type="NCBI Taxonomy" id="2823368"/>
    <lineage>
        <taxon>Archaea</taxon>
        <taxon>Methanobacteriati</taxon>
        <taxon>Thermoplasmatota</taxon>
        <taxon>Thermoplasmata</taxon>
        <taxon>Candidatus Sysuiplasmatales</taxon>
        <taxon>Candidatus Sysuiplasmataceae</taxon>
        <taxon>Candidatus Sysuiplasma</taxon>
    </lineage>
</organism>
<evidence type="ECO:0000256" key="12">
    <source>
        <dbReference type="ARBA" id="ARBA00023211"/>
    </source>
</evidence>
<keyword evidence="14" id="KW-0812">Transmembrane</keyword>
<protein>
    <recommendedName>
        <fullName evidence="4 13">CRISPR-associated exonuclease Cas4</fullName>
        <ecNumber evidence="3 13">3.1.12.1</ecNumber>
    </recommendedName>
</protein>
<reference evidence="16" key="1">
    <citation type="submission" date="2021-04" db="EMBL/GenBank/DDBJ databases">
        <title>Genomic insights into ecological role and evolution of a novel Thermoplasmata order Candidatus Sysuiplasmatales.</title>
        <authorList>
            <person name="Yuan Y."/>
        </authorList>
    </citation>
    <scope>NUCLEOTIDE SEQUENCE</scope>
    <source>
        <strain evidence="16">YP2-bin.285</strain>
    </source>
</reference>
<keyword evidence="14" id="KW-1133">Transmembrane helix</keyword>
<keyword evidence="8 13" id="KW-0269">Exonuclease</keyword>
<dbReference type="GO" id="GO:0004527">
    <property type="term" value="F:exonuclease activity"/>
    <property type="evidence" value="ECO:0007669"/>
    <property type="project" value="UniProtKB-KW"/>
</dbReference>
<accession>A0A8J8CBJ3</accession>
<keyword evidence="6 13" id="KW-0479">Metal-binding</keyword>
<dbReference type="InterPro" id="IPR038726">
    <property type="entry name" value="PDDEXK_AddAB-type"/>
</dbReference>
<evidence type="ECO:0000256" key="9">
    <source>
        <dbReference type="ARBA" id="ARBA00023004"/>
    </source>
</evidence>
<dbReference type="Proteomes" id="UP000716004">
    <property type="component" value="Unassembled WGS sequence"/>
</dbReference>
<keyword evidence="11 13" id="KW-0051">Antiviral defense</keyword>
<dbReference type="Gene3D" id="3.90.320.10">
    <property type="match status" value="1"/>
</dbReference>
<evidence type="ECO:0000256" key="2">
    <source>
        <dbReference type="ARBA" id="ARBA00009189"/>
    </source>
</evidence>
<dbReference type="AlphaFoldDB" id="A0A8J8CBJ3"/>
<evidence type="ECO:0000256" key="10">
    <source>
        <dbReference type="ARBA" id="ARBA00023014"/>
    </source>
</evidence>
<evidence type="ECO:0000313" key="16">
    <source>
        <dbReference type="EMBL" id="MBX8632174.1"/>
    </source>
</evidence>
<dbReference type="InterPro" id="IPR051827">
    <property type="entry name" value="Cas4_exonuclease"/>
</dbReference>
<evidence type="ECO:0000256" key="14">
    <source>
        <dbReference type="SAM" id="Phobius"/>
    </source>
</evidence>
<evidence type="ECO:0000259" key="15">
    <source>
        <dbReference type="Pfam" id="PF12705"/>
    </source>
</evidence>
<keyword evidence="9 13" id="KW-0408">Iron</keyword>
<evidence type="ECO:0000256" key="13">
    <source>
        <dbReference type="RuleBase" id="RU365022"/>
    </source>
</evidence>
<evidence type="ECO:0000256" key="6">
    <source>
        <dbReference type="ARBA" id="ARBA00022723"/>
    </source>
</evidence>
<keyword evidence="5 13" id="KW-0540">Nuclease</keyword>
<evidence type="ECO:0000256" key="7">
    <source>
        <dbReference type="ARBA" id="ARBA00022801"/>
    </source>
</evidence>
<feature type="domain" description="PD-(D/E)XK endonuclease-like" evidence="15">
    <location>
        <begin position="40"/>
        <end position="153"/>
    </location>
</feature>
<evidence type="ECO:0000256" key="3">
    <source>
        <dbReference type="ARBA" id="ARBA00012768"/>
    </source>
</evidence>
<comment type="function">
    <text evidence="13">CRISPR (clustered regularly interspaced short palindromic repeat) is an adaptive immune system that provides protection against mobile genetic elements (viruses, transposable elements and conjugative plasmids). CRISPR clusters contain sequences complementary to antecedent mobile elements and target invading nucleic acids. CRISPR clusters are transcribed and processed into CRISPR RNA (crRNA).</text>
</comment>
<keyword evidence="7 13" id="KW-0378">Hydrolase</keyword>
<keyword evidence="10 13" id="KW-0411">Iron-sulfur</keyword>
<name>A0A8J8CBJ3_9ARCH</name>
<dbReference type="EMBL" id="JAGVSJ010000016">
    <property type="protein sequence ID" value="MBX8632174.1"/>
    <property type="molecule type" value="Genomic_DNA"/>
</dbReference>
<dbReference type="PANTHER" id="PTHR36531">
    <property type="entry name" value="CRISPR-ASSOCIATED EXONUCLEASE CAS4"/>
    <property type="match status" value="1"/>
</dbReference>
<comment type="cofactor">
    <cofactor evidence="1">
        <name>[4Fe-4S] cluster</name>
        <dbReference type="ChEBI" id="CHEBI:49883"/>
    </cofactor>
</comment>
<proteinExistence type="inferred from homology"/>
<evidence type="ECO:0000256" key="1">
    <source>
        <dbReference type="ARBA" id="ARBA00001966"/>
    </source>
</evidence>
<sequence length="155" mass="17481">MDILKEVIAAILVASGIMALYLWYSRTERLRSSDLGGSGIVLRSERFGLSGKPDVLLRRGHSYIPVEYKSYRSGGRPGDWDVAQLLAYCLLIEDATGHASGGRIVYTDGTFQIDWNRQSRDYIVGIINEMRSGRNAMTADRWKCKRCEFSSYCGR</sequence>
<evidence type="ECO:0000256" key="8">
    <source>
        <dbReference type="ARBA" id="ARBA00022839"/>
    </source>
</evidence>
<evidence type="ECO:0000256" key="5">
    <source>
        <dbReference type="ARBA" id="ARBA00022722"/>
    </source>
</evidence>
<dbReference type="EC" id="3.1.12.1" evidence="3 13"/>
<keyword evidence="14" id="KW-0472">Membrane</keyword>
<dbReference type="InterPro" id="IPR013343">
    <property type="entry name" value="CRISPR-assoc_prot_Cas4"/>
</dbReference>
<dbReference type="GO" id="GO:0046872">
    <property type="term" value="F:metal ion binding"/>
    <property type="evidence" value="ECO:0007669"/>
    <property type="project" value="UniProtKB-KW"/>
</dbReference>
<dbReference type="GO" id="GO:0051536">
    <property type="term" value="F:iron-sulfur cluster binding"/>
    <property type="evidence" value="ECO:0007669"/>
    <property type="project" value="UniProtKB-KW"/>
</dbReference>
<dbReference type="InterPro" id="IPR011604">
    <property type="entry name" value="PDDEXK-like_dom_sf"/>
</dbReference>
<keyword evidence="12 13" id="KW-0464">Manganese</keyword>
<dbReference type="PANTHER" id="PTHR36531:SF6">
    <property type="entry name" value="DNA REPLICATION ATP-DEPENDENT HELICASE_NUCLEASE DNA2"/>
    <property type="match status" value="1"/>
</dbReference>
<evidence type="ECO:0000313" key="17">
    <source>
        <dbReference type="Proteomes" id="UP000716004"/>
    </source>
</evidence>
<evidence type="ECO:0000256" key="4">
    <source>
        <dbReference type="ARBA" id="ARBA00020049"/>
    </source>
</evidence>
<comment type="cofactor">
    <cofactor evidence="13">
        <name>Mg(2+)</name>
        <dbReference type="ChEBI" id="CHEBI:18420"/>
    </cofactor>
    <cofactor evidence="13">
        <name>Mn(2+)</name>
        <dbReference type="ChEBI" id="CHEBI:29035"/>
    </cofactor>
    <text evidence="13">Mg(2+) or Mn(2+) required for ssDNA cleavage activity.</text>
</comment>
<comment type="caution">
    <text evidence="16">The sequence shown here is derived from an EMBL/GenBank/DDBJ whole genome shotgun (WGS) entry which is preliminary data.</text>
</comment>
<comment type="cofactor">
    <cofactor evidence="13">
        <name>iron-sulfur cluster</name>
        <dbReference type="ChEBI" id="CHEBI:30408"/>
    </cofactor>
</comment>
<gene>
    <name evidence="16" type="primary">cas4</name>
    <name evidence="16" type="ORF">J9259_06630</name>
</gene>
<dbReference type="Pfam" id="PF12705">
    <property type="entry name" value="PDDEXK_1"/>
    <property type="match status" value="1"/>
</dbReference>